<dbReference type="Pfam" id="PF11198">
    <property type="entry name" value="DUF2857"/>
    <property type="match status" value="1"/>
</dbReference>
<dbReference type="AlphaFoldDB" id="G2E5Q6"/>
<dbReference type="Proteomes" id="UP000004200">
    <property type="component" value="Unassembled WGS sequence"/>
</dbReference>
<evidence type="ECO:0000313" key="2">
    <source>
        <dbReference type="Proteomes" id="UP000004200"/>
    </source>
</evidence>
<proteinExistence type="predicted"/>
<name>G2E5Q6_9GAMM</name>
<dbReference type="InterPro" id="IPR021364">
    <property type="entry name" value="DUF2857"/>
</dbReference>
<organism evidence="1 2">
    <name type="scientific">Thiorhodococcus drewsii AZ1</name>
    <dbReference type="NCBI Taxonomy" id="765913"/>
    <lineage>
        <taxon>Bacteria</taxon>
        <taxon>Pseudomonadati</taxon>
        <taxon>Pseudomonadota</taxon>
        <taxon>Gammaproteobacteria</taxon>
        <taxon>Chromatiales</taxon>
        <taxon>Chromatiaceae</taxon>
        <taxon>Thiorhodococcus</taxon>
    </lineage>
</organism>
<protein>
    <recommendedName>
        <fullName evidence="3">DUF2857 domain-containing protein</fullName>
    </recommendedName>
</protein>
<gene>
    <name evidence="1" type="ORF">ThidrDRAFT_3619</name>
</gene>
<keyword evidence="2" id="KW-1185">Reference proteome</keyword>
<dbReference type="RefSeq" id="WP_007042332.1">
    <property type="nucleotide sequence ID" value="NZ_AFWT01000033.1"/>
</dbReference>
<evidence type="ECO:0000313" key="1">
    <source>
        <dbReference type="EMBL" id="EGV28627.1"/>
    </source>
</evidence>
<evidence type="ECO:0008006" key="3">
    <source>
        <dbReference type="Google" id="ProtNLM"/>
    </source>
</evidence>
<dbReference type="eggNOG" id="ENOG5030XEZ">
    <property type="taxonomic scope" value="Bacteria"/>
</dbReference>
<reference evidence="1 2" key="1">
    <citation type="submission" date="2011-06" db="EMBL/GenBank/DDBJ databases">
        <title>The draft genome of Thiorhodococcus drewsii AZ1.</title>
        <authorList>
            <consortium name="US DOE Joint Genome Institute (JGI-PGF)"/>
            <person name="Lucas S."/>
            <person name="Han J."/>
            <person name="Lapidus A."/>
            <person name="Cheng J.-F."/>
            <person name="Goodwin L."/>
            <person name="Pitluck S."/>
            <person name="Peters L."/>
            <person name="Land M.L."/>
            <person name="Hauser L."/>
            <person name="Vogl K."/>
            <person name="Liu Z."/>
            <person name="Imhoff J."/>
            <person name="Thiel V."/>
            <person name="Frigaard N.-U."/>
            <person name="Bryant D.A."/>
            <person name="Woyke T.J."/>
        </authorList>
    </citation>
    <scope>NUCLEOTIDE SEQUENCE [LARGE SCALE GENOMIC DNA]</scope>
    <source>
        <strain evidence="1 2">AZ1</strain>
    </source>
</reference>
<sequence>MENQDITILLLQRMTQQFHEADYECALRLGLDWDEIRVLEELSLLDFHVLTTLSPHFIRIDIQIDHVQLELALRRVVDHKRSQEIQQRLLVHGAPRHLMSRLYGWIPQQYRSQRRMLHLDEEFPNGGRPPNPTVTEEETILAHWDHLVDLDLAERYLETALAAKVSVRQVCRALSLREEREREALGATASVRLHGVASGAHSQSISSMTNRSR</sequence>
<accession>G2E5Q6</accession>
<dbReference type="EMBL" id="AFWT01000033">
    <property type="protein sequence ID" value="EGV28627.1"/>
    <property type="molecule type" value="Genomic_DNA"/>
</dbReference>
<comment type="caution">
    <text evidence="1">The sequence shown here is derived from an EMBL/GenBank/DDBJ whole genome shotgun (WGS) entry which is preliminary data.</text>
</comment>
<dbReference type="STRING" id="765913.ThidrDRAFT_3619"/>